<organism evidence="1 2">
    <name type="scientific">Candidatus Curtissbacteria bacterium GW2011_GWA1_40_9</name>
    <dbReference type="NCBI Taxonomy" id="1618408"/>
    <lineage>
        <taxon>Bacteria</taxon>
        <taxon>Candidatus Curtissiibacteriota</taxon>
    </lineage>
</organism>
<dbReference type="EMBL" id="LBZV01000004">
    <property type="protein sequence ID" value="KKR78077.1"/>
    <property type="molecule type" value="Genomic_DNA"/>
</dbReference>
<proteinExistence type="predicted"/>
<protein>
    <submittedName>
        <fullName evidence="1">Uncharacterized protein</fullName>
    </submittedName>
</protein>
<dbReference type="AlphaFoldDB" id="A0A0G0WRT1"/>
<evidence type="ECO:0000313" key="1">
    <source>
        <dbReference type="EMBL" id="KKR78077.1"/>
    </source>
</evidence>
<name>A0A0G0WRT1_9BACT</name>
<reference evidence="1 2" key="1">
    <citation type="journal article" date="2015" name="Nature">
        <title>rRNA introns, odd ribosomes, and small enigmatic genomes across a large radiation of phyla.</title>
        <authorList>
            <person name="Brown C.T."/>
            <person name="Hug L.A."/>
            <person name="Thomas B.C."/>
            <person name="Sharon I."/>
            <person name="Castelle C.J."/>
            <person name="Singh A."/>
            <person name="Wilkins M.J."/>
            <person name="Williams K.H."/>
            <person name="Banfield J.F."/>
        </authorList>
    </citation>
    <scope>NUCLEOTIDE SEQUENCE [LARGE SCALE GENOMIC DNA]</scope>
</reference>
<dbReference type="STRING" id="1618408.UU23_C0004G0059"/>
<evidence type="ECO:0000313" key="2">
    <source>
        <dbReference type="Proteomes" id="UP000034292"/>
    </source>
</evidence>
<dbReference type="Proteomes" id="UP000034292">
    <property type="component" value="Unassembled WGS sequence"/>
</dbReference>
<comment type="caution">
    <text evidence="1">The sequence shown here is derived from an EMBL/GenBank/DDBJ whole genome shotgun (WGS) entry which is preliminary data.</text>
</comment>
<gene>
    <name evidence="1" type="ORF">UU23_C0004G0059</name>
</gene>
<accession>A0A0G0WRT1</accession>
<sequence length="81" mass="9401">MTNIQRNVTEVISVSLPKPIVKKLEKERMIRGQSRSAFIASLIDQISEEERWQRIYKKGAKTKAAFKITSEEDIDKILHET</sequence>